<evidence type="ECO:0000256" key="1">
    <source>
        <dbReference type="SAM" id="MobiDB-lite"/>
    </source>
</evidence>
<proteinExistence type="predicted"/>
<sequence>MDTDSYIAFLVVSALLVVIDAVIITISGRKYLGDDDHPGRSVAASWLTTTLFTLIVLGLVALISTVDLPVDGELQKLVTKLGIVLLLLAVAHAITMTVLARYRGEERQEHLVDELAEQSRVHAKKPEVSPSIERGEPYSKV</sequence>
<evidence type="ECO:0000313" key="3">
    <source>
        <dbReference type="EMBL" id="MDX8034941.1"/>
    </source>
</evidence>
<dbReference type="RefSeq" id="WP_319969953.1">
    <property type="nucleotide sequence ID" value="NZ_JAXAVW010000030.1"/>
</dbReference>
<feature type="transmembrane region" description="Helical" evidence="2">
    <location>
        <begin position="6"/>
        <end position="26"/>
    </location>
</feature>
<keyword evidence="2" id="KW-0472">Membrane</keyword>
<name>A0ABU4T9U7_9PSEU</name>
<organism evidence="3 4">
    <name type="scientific">Lentzea miocenica</name>
    <dbReference type="NCBI Taxonomy" id="3095431"/>
    <lineage>
        <taxon>Bacteria</taxon>
        <taxon>Bacillati</taxon>
        <taxon>Actinomycetota</taxon>
        <taxon>Actinomycetes</taxon>
        <taxon>Pseudonocardiales</taxon>
        <taxon>Pseudonocardiaceae</taxon>
        <taxon>Lentzea</taxon>
    </lineage>
</organism>
<keyword evidence="2" id="KW-0812">Transmembrane</keyword>
<keyword evidence="4" id="KW-1185">Reference proteome</keyword>
<reference evidence="3 4" key="2">
    <citation type="submission" date="2023-11" db="EMBL/GenBank/DDBJ databases">
        <authorList>
            <person name="Lara A.C."/>
            <person name="Chronakova A."/>
        </authorList>
    </citation>
    <scope>NUCLEOTIDE SEQUENCE [LARGE SCALE GENOMIC DNA]</scope>
    <source>
        <strain evidence="3 4">BCCO 10_0856</strain>
    </source>
</reference>
<feature type="region of interest" description="Disordered" evidence="1">
    <location>
        <begin position="115"/>
        <end position="141"/>
    </location>
</feature>
<dbReference type="EMBL" id="JAXAVW010000030">
    <property type="protein sequence ID" value="MDX8034941.1"/>
    <property type="molecule type" value="Genomic_DNA"/>
</dbReference>
<dbReference type="Proteomes" id="UP001285521">
    <property type="component" value="Unassembled WGS sequence"/>
</dbReference>
<comment type="caution">
    <text evidence="3">The sequence shown here is derived from an EMBL/GenBank/DDBJ whole genome shotgun (WGS) entry which is preliminary data.</text>
</comment>
<reference evidence="3 4" key="1">
    <citation type="submission" date="2023-11" db="EMBL/GenBank/DDBJ databases">
        <title>Lentzea sokolovensis, sp. nov., Lentzea kristufkii, sp. nov., and Lentzea miocenensis, sp. nov., rare actinobacteria from Sokolov Coal Basin, Miocene lacustrine sediment, Czech Republic.</title>
        <authorList>
            <person name="Lara A."/>
            <person name="Kotroba L."/>
            <person name="Nouioui I."/>
            <person name="Neumann-Schaal M."/>
            <person name="Mast Y."/>
            <person name="Chronakova A."/>
        </authorList>
    </citation>
    <scope>NUCLEOTIDE SEQUENCE [LARGE SCALE GENOMIC DNA]</scope>
    <source>
        <strain evidence="3 4">BCCO 10_0856</strain>
    </source>
</reference>
<evidence type="ECO:0000256" key="2">
    <source>
        <dbReference type="SAM" id="Phobius"/>
    </source>
</evidence>
<feature type="transmembrane region" description="Helical" evidence="2">
    <location>
        <begin position="78"/>
        <end position="100"/>
    </location>
</feature>
<evidence type="ECO:0000313" key="4">
    <source>
        <dbReference type="Proteomes" id="UP001285521"/>
    </source>
</evidence>
<feature type="transmembrane region" description="Helical" evidence="2">
    <location>
        <begin position="46"/>
        <end position="66"/>
    </location>
</feature>
<keyword evidence="2" id="KW-1133">Transmembrane helix</keyword>
<gene>
    <name evidence="3" type="ORF">SK803_32395</name>
</gene>
<accession>A0ABU4T9U7</accession>
<protein>
    <submittedName>
        <fullName evidence="3">Uncharacterized protein</fullName>
    </submittedName>
</protein>